<dbReference type="GO" id="GO:0016787">
    <property type="term" value="F:hydrolase activity"/>
    <property type="evidence" value="ECO:0007669"/>
    <property type="project" value="UniProtKB-KW"/>
</dbReference>
<dbReference type="EMBL" id="JAFMYW010000008">
    <property type="protein sequence ID" value="MBO0951761.1"/>
    <property type="molecule type" value="Genomic_DNA"/>
</dbReference>
<evidence type="ECO:0000256" key="2">
    <source>
        <dbReference type="ARBA" id="ARBA00010687"/>
    </source>
</evidence>
<organism evidence="7 8">
    <name type="scientific">Fibrella forsythiae</name>
    <dbReference type="NCBI Taxonomy" id="2817061"/>
    <lineage>
        <taxon>Bacteria</taxon>
        <taxon>Pseudomonadati</taxon>
        <taxon>Bacteroidota</taxon>
        <taxon>Cytophagia</taxon>
        <taxon>Cytophagales</taxon>
        <taxon>Spirosomataceae</taxon>
        <taxon>Fibrella</taxon>
    </lineage>
</organism>
<dbReference type="PANTHER" id="PTHR34983:SF1">
    <property type="entry name" value="ARABINOGALACTAN ENDO-BETA-1,4-GALACTANASE A"/>
    <property type="match status" value="1"/>
</dbReference>
<proteinExistence type="inferred from homology"/>
<dbReference type="PROSITE" id="PS51257">
    <property type="entry name" value="PROKAR_LIPOPROTEIN"/>
    <property type="match status" value="1"/>
</dbReference>
<evidence type="ECO:0000313" key="8">
    <source>
        <dbReference type="Proteomes" id="UP000664628"/>
    </source>
</evidence>
<evidence type="ECO:0000313" key="7">
    <source>
        <dbReference type="EMBL" id="MBO0951761.1"/>
    </source>
</evidence>
<dbReference type="SUPFAM" id="SSF51445">
    <property type="entry name" value="(Trans)glycosidases"/>
    <property type="match status" value="1"/>
</dbReference>
<dbReference type="Gene3D" id="3.20.20.80">
    <property type="entry name" value="Glycosidases"/>
    <property type="match status" value="1"/>
</dbReference>
<comment type="similarity">
    <text evidence="2 6">Belongs to the glycosyl hydrolase 53 family.</text>
</comment>
<dbReference type="PANTHER" id="PTHR34983">
    <property type="entry name" value="ARABINOGALACTAN ENDO-BETA-1,4-GALACTANASE A"/>
    <property type="match status" value="1"/>
</dbReference>
<sequence length="345" mass="37641">MNSTKIGILVSLLVGLISCQKTTTQPQPSMPDPTLVTSFYKGADVSWITQQEAGGVRFYQPDGTASDIFAILKSKGVNSIRLRVWVNPQGGWNGADDVLAKAKRANAAGMKLLIDFHHSDSWADPGQQTKPSAWQKLTFAELKKALFDHTVDVMNRLKTNGITPDWVQVGNETNNGMLWPDGQASTNMANFAALVTTGYEAVKSVSPTSQVLVHLSNGYDKALFQWLFNGLTSNSAKFDMIGMSLYPTATDWAARNEQCLNNISTLVTQYKRPVMVVEVGMPANDPATANAFITDLITKLKTVPNGNGMGVFYWEPQAYKKWQGYGLGAFDDSGKPTAALDAFLK</sequence>
<evidence type="ECO:0000256" key="6">
    <source>
        <dbReference type="RuleBase" id="RU361192"/>
    </source>
</evidence>
<keyword evidence="8" id="KW-1185">Reference proteome</keyword>
<dbReference type="InterPro" id="IPR017853">
    <property type="entry name" value="GH"/>
</dbReference>
<evidence type="ECO:0000256" key="3">
    <source>
        <dbReference type="ARBA" id="ARBA00012556"/>
    </source>
</evidence>
<evidence type="ECO:0000256" key="5">
    <source>
        <dbReference type="ARBA" id="ARBA00023295"/>
    </source>
</evidence>
<keyword evidence="5 6" id="KW-0326">Glycosidase</keyword>
<dbReference type="EC" id="3.2.1.89" evidence="3 6"/>
<reference evidence="7 8" key="1">
    <citation type="submission" date="2021-03" db="EMBL/GenBank/DDBJ databases">
        <title>Fibrella sp. HMF5405 genome sequencing and assembly.</title>
        <authorList>
            <person name="Kang H."/>
            <person name="Kim H."/>
            <person name="Bae S."/>
            <person name="Joh K."/>
        </authorList>
    </citation>
    <scope>NUCLEOTIDE SEQUENCE [LARGE SCALE GENOMIC DNA]</scope>
    <source>
        <strain evidence="7 8">HMF5405</strain>
    </source>
</reference>
<evidence type="ECO:0000256" key="1">
    <source>
        <dbReference type="ARBA" id="ARBA00001695"/>
    </source>
</evidence>
<name>A0ABS3JP28_9BACT</name>
<keyword evidence="4 6" id="KW-0378">Hydrolase</keyword>
<gene>
    <name evidence="7" type="ORF">J2I46_24475</name>
</gene>
<comment type="catalytic activity">
    <reaction evidence="1 6">
        <text>The enzyme specifically hydrolyzes (1-&gt;4)-beta-D-galactosidic linkages in type I arabinogalactans.</text>
        <dbReference type="EC" id="3.2.1.89"/>
    </reaction>
</comment>
<dbReference type="InterPro" id="IPR011683">
    <property type="entry name" value="Glyco_hydro_53"/>
</dbReference>
<protein>
    <recommendedName>
        <fullName evidence="3 6">Arabinogalactan endo-beta-1,4-galactanase</fullName>
        <ecNumber evidence="3 6">3.2.1.89</ecNumber>
    </recommendedName>
</protein>
<accession>A0ABS3JP28</accession>
<dbReference type="Proteomes" id="UP000664628">
    <property type="component" value="Unassembled WGS sequence"/>
</dbReference>
<dbReference type="RefSeq" id="WP_207331703.1">
    <property type="nucleotide sequence ID" value="NZ_JAFMYW010000008.1"/>
</dbReference>
<evidence type="ECO:0000256" key="4">
    <source>
        <dbReference type="ARBA" id="ARBA00022801"/>
    </source>
</evidence>
<comment type="caution">
    <text evidence="7">The sequence shown here is derived from an EMBL/GenBank/DDBJ whole genome shotgun (WGS) entry which is preliminary data.</text>
</comment>
<dbReference type="Pfam" id="PF07745">
    <property type="entry name" value="Glyco_hydro_53"/>
    <property type="match status" value="1"/>
</dbReference>